<sequence length="333" mass="37773">MKTSASSRTRFSQDTDLALLREVRAVKPFADQAGWASVATNVKTATQKDFSQRALRDRLDLLLAQYRRNDRANMRKSGTEEQYTEKDQLLQEISQLADDFGHKIRLTPTRKVACACPQSSSILAAERSAASVARDGAAAMYVVQLTDVTVVEEADLTWNPDTETAASAQFMHMYEDVQTGDEAAFDIDVPTRNNSPGHVTAQPDPEPCSARGTLRGAKRAAEGGNLVFFEKRLQYEKSIRVAECTIEERKIVLADQRLGLDRDQLEQRRREWEGQQRMLDEDKQLQIAELHRLQKQHELEVQEHRAEREASLATQRALLEVLVHFSRMKNKHP</sequence>
<dbReference type="EMBL" id="CM023474">
    <property type="protein sequence ID" value="KAH7948829.1"/>
    <property type="molecule type" value="Genomic_DNA"/>
</dbReference>
<protein>
    <submittedName>
        <fullName evidence="1">Uncharacterized protein</fullName>
    </submittedName>
</protein>
<name>A0ACB8CP10_DERSI</name>
<dbReference type="Proteomes" id="UP000821865">
    <property type="component" value="Chromosome 5"/>
</dbReference>
<keyword evidence="2" id="KW-1185">Reference proteome</keyword>
<comment type="caution">
    <text evidence="1">The sequence shown here is derived from an EMBL/GenBank/DDBJ whole genome shotgun (WGS) entry which is preliminary data.</text>
</comment>
<organism evidence="1 2">
    <name type="scientific">Dermacentor silvarum</name>
    <name type="common">Tick</name>
    <dbReference type="NCBI Taxonomy" id="543639"/>
    <lineage>
        <taxon>Eukaryota</taxon>
        <taxon>Metazoa</taxon>
        <taxon>Ecdysozoa</taxon>
        <taxon>Arthropoda</taxon>
        <taxon>Chelicerata</taxon>
        <taxon>Arachnida</taxon>
        <taxon>Acari</taxon>
        <taxon>Parasitiformes</taxon>
        <taxon>Ixodida</taxon>
        <taxon>Ixodoidea</taxon>
        <taxon>Ixodidae</taxon>
        <taxon>Rhipicephalinae</taxon>
        <taxon>Dermacentor</taxon>
    </lineage>
</organism>
<proteinExistence type="predicted"/>
<evidence type="ECO:0000313" key="1">
    <source>
        <dbReference type="EMBL" id="KAH7948829.1"/>
    </source>
</evidence>
<evidence type="ECO:0000313" key="2">
    <source>
        <dbReference type="Proteomes" id="UP000821865"/>
    </source>
</evidence>
<reference evidence="1" key="1">
    <citation type="submission" date="2020-05" db="EMBL/GenBank/DDBJ databases">
        <title>Large-scale comparative analyses of tick genomes elucidate their genetic diversity and vector capacities.</title>
        <authorList>
            <person name="Jia N."/>
            <person name="Wang J."/>
            <person name="Shi W."/>
            <person name="Du L."/>
            <person name="Sun Y."/>
            <person name="Zhan W."/>
            <person name="Jiang J."/>
            <person name="Wang Q."/>
            <person name="Zhang B."/>
            <person name="Ji P."/>
            <person name="Sakyi L.B."/>
            <person name="Cui X."/>
            <person name="Yuan T."/>
            <person name="Jiang B."/>
            <person name="Yang W."/>
            <person name="Lam T.T.-Y."/>
            <person name="Chang Q."/>
            <person name="Ding S."/>
            <person name="Wang X."/>
            <person name="Zhu J."/>
            <person name="Ruan X."/>
            <person name="Zhao L."/>
            <person name="Wei J."/>
            <person name="Que T."/>
            <person name="Du C."/>
            <person name="Cheng J."/>
            <person name="Dai P."/>
            <person name="Han X."/>
            <person name="Huang E."/>
            <person name="Gao Y."/>
            <person name="Liu J."/>
            <person name="Shao H."/>
            <person name="Ye R."/>
            <person name="Li L."/>
            <person name="Wei W."/>
            <person name="Wang X."/>
            <person name="Wang C."/>
            <person name="Yang T."/>
            <person name="Huo Q."/>
            <person name="Li W."/>
            <person name="Guo W."/>
            <person name="Chen H."/>
            <person name="Zhou L."/>
            <person name="Ni X."/>
            <person name="Tian J."/>
            <person name="Zhou Y."/>
            <person name="Sheng Y."/>
            <person name="Liu T."/>
            <person name="Pan Y."/>
            <person name="Xia L."/>
            <person name="Li J."/>
            <person name="Zhao F."/>
            <person name="Cao W."/>
        </authorList>
    </citation>
    <scope>NUCLEOTIDE SEQUENCE</scope>
    <source>
        <strain evidence="1">Dsil-2018</strain>
    </source>
</reference>
<accession>A0ACB8CP10</accession>
<gene>
    <name evidence="1" type="ORF">HPB49_002693</name>
</gene>